<dbReference type="Proteomes" id="UP001519290">
    <property type="component" value="Unassembled WGS sequence"/>
</dbReference>
<evidence type="ECO:0000256" key="6">
    <source>
        <dbReference type="SAM" id="Phobius"/>
    </source>
</evidence>
<evidence type="ECO:0000256" key="4">
    <source>
        <dbReference type="ARBA" id="ARBA00022989"/>
    </source>
</evidence>
<keyword evidence="3 6" id="KW-0812">Transmembrane</keyword>
<evidence type="ECO:0000256" key="3">
    <source>
        <dbReference type="ARBA" id="ARBA00022692"/>
    </source>
</evidence>
<dbReference type="PANTHER" id="PTHR34187">
    <property type="entry name" value="FGR18P"/>
    <property type="match status" value="1"/>
</dbReference>
<dbReference type="RefSeq" id="WP_209897802.1">
    <property type="nucleotide sequence ID" value="NZ_BAAAJW010000006.1"/>
</dbReference>
<comment type="subcellular location">
    <subcellularLocation>
        <location evidence="1">Cell membrane</location>
        <topology evidence="1">Multi-pass membrane protein</topology>
    </subcellularLocation>
</comment>
<sequence length="120" mass="12713">MNTPRRFPGSVYREGDEPDPRFSLANERTFLAWLRTALAMYAGAFALEALALPDAIAWRIAAAGVFLVLGTLAAAQAWFGWRATEKSLRRGAPLPGLAAGAVLVIGVVVAAALVTIGLYV</sequence>
<accession>A0ABS4WVB2</accession>
<protein>
    <submittedName>
        <fullName evidence="8">Membrane protein</fullName>
    </submittedName>
</protein>
<reference evidence="8 9" key="1">
    <citation type="submission" date="2021-03" db="EMBL/GenBank/DDBJ databases">
        <title>Sequencing the genomes of 1000 actinobacteria strains.</title>
        <authorList>
            <person name="Klenk H.-P."/>
        </authorList>
    </citation>
    <scope>NUCLEOTIDE SEQUENCE [LARGE SCALE GENOMIC DNA]</scope>
    <source>
        <strain evidence="8 9">DSM 14566</strain>
    </source>
</reference>
<gene>
    <name evidence="8" type="ORF">JOF43_000101</name>
</gene>
<dbReference type="PANTHER" id="PTHR34187:SF2">
    <property type="entry name" value="DUF202 DOMAIN-CONTAINING PROTEIN"/>
    <property type="match status" value="1"/>
</dbReference>
<feature type="transmembrane region" description="Helical" evidence="6">
    <location>
        <begin position="30"/>
        <end position="50"/>
    </location>
</feature>
<evidence type="ECO:0000256" key="1">
    <source>
        <dbReference type="ARBA" id="ARBA00004651"/>
    </source>
</evidence>
<evidence type="ECO:0000256" key="5">
    <source>
        <dbReference type="ARBA" id="ARBA00023136"/>
    </source>
</evidence>
<evidence type="ECO:0000313" key="9">
    <source>
        <dbReference type="Proteomes" id="UP001519290"/>
    </source>
</evidence>
<evidence type="ECO:0000256" key="2">
    <source>
        <dbReference type="ARBA" id="ARBA00022475"/>
    </source>
</evidence>
<dbReference type="Pfam" id="PF02656">
    <property type="entry name" value="DUF202"/>
    <property type="match status" value="1"/>
</dbReference>
<proteinExistence type="predicted"/>
<organism evidence="8 9">
    <name type="scientific">Brachybacterium sacelli</name>
    <dbReference type="NCBI Taxonomy" id="173364"/>
    <lineage>
        <taxon>Bacteria</taxon>
        <taxon>Bacillati</taxon>
        <taxon>Actinomycetota</taxon>
        <taxon>Actinomycetes</taxon>
        <taxon>Micrococcales</taxon>
        <taxon>Dermabacteraceae</taxon>
        <taxon>Brachybacterium</taxon>
    </lineage>
</organism>
<keyword evidence="4 6" id="KW-1133">Transmembrane helix</keyword>
<keyword evidence="5 6" id="KW-0472">Membrane</keyword>
<evidence type="ECO:0000313" key="8">
    <source>
        <dbReference type="EMBL" id="MBP2380144.1"/>
    </source>
</evidence>
<dbReference type="InterPro" id="IPR003807">
    <property type="entry name" value="DUF202"/>
</dbReference>
<keyword evidence="2" id="KW-1003">Cell membrane</keyword>
<keyword evidence="9" id="KW-1185">Reference proteome</keyword>
<dbReference type="InterPro" id="IPR052053">
    <property type="entry name" value="IM_YidH-like"/>
</dbReference>
<feature type="transmembrane region" description="Helical" evidence="6">
    <location>
        <begin position="93"/>
        <end position="119"/>
    </location>
</feature>
<comment type="caution">
    <text evidence="8">The sequence shown here is derived from an EMBL/GenBank/DDBJ whole genome shotgun (WGS) entry which is preliminary data.</text>
</comment>
<evidence type="ECO:0000259" key="7">
    <source>
        <dbReference type="Pfam" id="PF02656"/>
    </source>
</evidence>
<name>A0ABS4WVB2_9MICO</name>
<feature type="domain" description="DUF202" evidence="7">
    <location>
        <begin position="21"/>
        <end position="86"/>
    </location>
</feature>
<dbReference type="EMBL" id="JAGIOD010000001">
    <property type="protein sequence ID" value="MBP2380144.1"/>
    <property type="molecule type" value="Genomic_DNA"/>
</dbReference>
<feature type="transmembrane region" description="Helical" evidence="6">
    <location>
        <begin position="56"/>
        <end position="81"/>
    </location>
</feature>